<dbReference type="AlphaFoldDB" id="A0A2T0JWC0"/>
<dbReference type="InterPro" id="IPR016181">
    <property type="entry name" value="Acyl_CoA_acyltransferase"/>
</dbReference>
<reference evidence="4 5" key="1">
    <citation type="submission" date="2018-03" db="EMBL/GenBank/DDBJ databases">
        <title>Genomic Encyclopedia of Archaeal and Bacterial Type Strains, Phase II (KMG-II): from individual species to whole genera.</title>
        <authorList>
            <person name="Goeker M."/>
        </authorList>
    </citation>
    <scope>NUCLEOTIDE SEQUENCE [LARGE SCALE GENOMIC DNA]</scope>
    <source>
        <strain evidence="4 5">DSM 43146</strain>
    </source>
</reference>
<dbReference type="CDD" id="cd04301">
    <property type="entry name" value="NAT_SF"/>
    <property type="match status" value="1"/>
</dbReference>
<evidence type="ECO:0000313" key="4">
    <source>
        <dbReference type="EMBL" id="PRX12009.1"/>
    </source>
</evidence>
<dbReference type="Pfam" id="PF00583">
    <property type="entry name" value="Acetyltransf_1"/>
    <property type="match status" value="1"/>
</dbReference>
<dbReference type="EMBL" id="PVMZ01000030">
    <property type="protein sequence ID" value="PRX12009.1"/>
    <property type="molecule type" value="Genomic_DNA"/>
</dbReference>
<dbReference type="SUPFAM" id="SSF48452">
    <property type="entry name" value="TPR-like"/>
    <property type="match status" value="1"/>
</dbReference>
<evidence type="ECO:0000256" key="2">
    <source>
        <dbReference type="ARBA" id="ARBA00023315"/>
    </source>
</evidence>
<dbReference type="PROSITE" id="PS51186">
    <property type="entry name" value="GNAT"/>
    <property type="match status" value="1"/>
</dbReference>
<accession>A0A2T0JWC0</accession>
<organism evidence="4 5">
    <name type="scientific">Actinoplanes italicus</name>
    <dbReference type="NCBI Taxonomy" id="113567"/>
    <lineage>
        <taxon>Bacteria</taxon>
        <taxon>Bacillati</taxon>
        <taxon>Actinomycetota</taxon>
        <taxon>Actinomycetes</taxon>
        <taxon>Micromonosporales</taxon>
        <taxon>Micromonosporaceae</taxon>
        <taxon>Actinoplanes</taxon>
    </lineage>
</organism>
<dbReference type="SUPFAM" id="SSF55729">
    <property type="entry name" value="Acyl-CoA N-acyltransferases (Nat)"/>
    <property type="match status" value="1"/>
</dbReference>
<dbReference type="InterPro" id="IPR011990">
    <property type="entry name" value="TPR-like_helical_dom_sf"/>
</dbReference>
<dbReference type="GO" id="GO:0016747">
    <property type="term" value="F:acyltransferase activity, transferring groups other than amino-acyl groups"/>
    <property type="evidence" value="ECO:0007669"/>
    <property type="project" value="InterPro"/>
</dbReference>
<proteinExistence type="predicted"/>
<evidence type="ECO:0000259" key="3">
    <source>
        <dbReference type="PROSITE" id="PS51186"/>
    </source>
</evidence>
<protein>
    <submittedName>
        <fullName evidence="4">Acetyltransferase (GNAT) family protein</fullName>
    </submittedName>
</protein>
<sequence length="366" mass="38802">MTAEEYQQWQHELAVGYAAEKVRAGNWPEEGAYDRALADSASRLPDGLGTEGMLLLAGEVDGSLVGRLWIGLTHPAGVADCAFIYDIDVIEARRGEGLGRALLTAGEEAARARGAAALELNVFGANPVAAELYRTSGYRVVSQQMRKDLRKDADAPVAAAPEAIRRAAAAYDRAAFAGDPGSLTGAERDLATLEADLYLSRAKLAHARLITGTGDHSEESSLLDRALTLYRGIGDVRGEAEALCWIGIYHQFVLNDDPAALPYLRRAADLAPDPLLRSYALRHLGIAAHHAGDLPEARALLEESTTLRREAGFIIGVAANLVGLIYLAAAEGRDTAPLITEARELATEAGATSILAQVEEAAAQAA</sequence>
<dbReference type="Proteomes" id="UP000239415">
    <property type="component" value="Unassembled WGS sequence"/>
</dbReference>
<dbReference type="Gene3D" id="1.25.40.10">
    <property type="entry name" value="Tetratricopeptide repeat domain"/>
    <property type="match status" value="1"/>
</dbReference>
<dbReference type="InterPro" id="IPR000182">
    <property type="entry name" value="GNAT_dom"/>
</dbReference>
<feature type="domain" description="N-acetyltransferase" evidence="3">
    <location>
        <begin position="1"/>
        <end position="167"/>
    </location>
</feature>
<dbReference type="InterPro" id="IPR050680">
    <property type="entry name" value="YpeA/RimI_acetyltransf"/>
</dbReference>
<evidence type="ECO:0000313" key="5">
    <source>
        <dbReference type="Proteomes" id="UP000239415"/>
    </source>
</evidence>
<evidence type="ECO:0000256" key="1">
    <source>
        <dbReference type="ARBA" id="ARBA00022679"/>
    </source>
</evidence>
<comment type="caution">
    <text evidence="4">The sequence shown here is derived from an EMBL/GenBank/DDBJ whole genome shotgun (WGS) entry which is preliminary data.</text>
</comment>
<keyword evidence="1 4" id="KW-0808">Transferase</keyword>
<keyword evidence="2" id="KW-0012">Acyltransferase</keyword>
<name>A0A2T0JWC0_9ACTN</name>
<gene>
    <name evidence="4" type="ORF">CLV67_13034</name>
</gene>
<dbReference type="Gene3D" id="3.40.630.30">
    <property type="match status" value="1"/>
</dbReference>
<keyword evidence="5" id="KW-1185">Reference proteome</keyword>
<dbReference type="PANTHER" id="PTHR43420">
    <property type="entry name" value="ACETYLTRANSFERASE"/>
    <property type="match status" value="1"/>
</dbReference>